<dbReference type="AlphaFoldDB" id="A0AAI9IDJ3"/>
<dbReference type="GO" id="GO:0008684">
    <property type="term" value="F:2-oxopent-4-enoate hydratase activity"/>
    <property type="evidence" value="ECO:0007669"/>
    <property type="project" value="TreeGrafter"/>
</dbReference>
<protein>
    <submittedName>
        <fullName evidence="1">2-keto-4-pentenoate hydratase</fullName>
    </submittedName>
</protein>
<dbReference type="Gene3D" id="3.90.850.10">
    <property type="entry name" value="Fumarylacetoacetase-like, C-terminal domain"/>
    <property type="match status" value="1"/>
</dbReference>
<dbReference type="PANTHER" id="PTHR30143">
    <property type="entry name" value="ACID HYDRATASE"/>
    <property type="match status" value="1"/>
</dbReference>
<accession>A0AAI9IDJ3</accession>
<dbReference type="InterPro" id="IPR036663">
    <property type="entry name" value="Fumarylacetoacetase_C_sf"/>
</dbReference>
<sequence>MLNESQRQQAADLLWDCWAHNRRIPHLPTELEPVDRQEAYDIQRRLEARSFAPLAGWKIAATGPGGQQLLQVDAPLAGRLLAERLHRSGARITLGDNLMSVLEVEVAFRMRASLPPRATSYTQEEVLDAVGSIHPAIEIPDTRYEHFRQVGAAQLIADNSCADHFVLGAPADVDWRTLDLAALATSATVEGGGQQSSGSGAQVLGDPRIALTWLANELRAHGLTLGAGHVVASGSTIVPMAVRAGQTVHAELGVLGTVLVHLD</sequence>
<organism evidence="1 2">
    <name type="scientific">Herbaspirillum frisingense GSF30</name>
    <dbReference type="NCBI Taxonomy" id="864073"/>
    <lineage>
        <taxon>Bacteria</taxon>
        <taxon>Pseudomonadati</taxon>
        <taxon>Pseudomonadota</taxon>
        <taxon>Betaproteobacteria</taxon>
        <taxon>Burkholderiales</taxon>
        <taxon>Oxalobacteraceae</taxon>
        <taxon>Herbaspirillum</taxon>
    </lineage>
</organism>
<reference evidence="1 2" key="1">
    <citation type="journal article" date="2013" name="Front. Microbiol.">
        <title>The genome of the endophytic bacterium H. frisingense GSF30(T) identifies diverse strategies in the Herbaspirillum genus to interact with plants.</title>
        <authorList>
            <person name="Straub D."/>
            <person name="Rothballer M."/>
            <person name="Hartmann A."/>
            <person name="Ludewig U."/>
        </authorList>
    </citation>
    <scope>NUCLEOTIDE SEQUENCE [LARGE SCALE GENOMIC DNA]</scope>
    <source>
        <strain evidence="1 2">GSF30</strain>
    </source>
</reference>
<dbReference type="EMBL" id="AEEC02000018">
    <property type="protein sequence ID" value="EOA04125.1"/>
    <property type="molecule type" value="Genomic_DNA"/>
</dbReference>
<evidence type="ECO:0000313" key="1">
    <source>
        <dbReference type="EMBL" id="EOA04125.1"/>
    </source>
</evidence>
<dbReference type="Proteomes" id="UP000006772">
    <property type="component" value="Unassembled WGS sequence"/>
</dbReference>
<dbReference type="InterPro" id="IPR050772">
    <property type="entry name" value="Hydratase-Decarb/MhpD_sf"/>
</dbReference>
<dbReference type="GO" id="GO:0005737">
    <property type="term" value="C:cytoplasm"/>
    <property type="evidence" value="ECO:0007669"/>
    <property type="project" value="TreeGrafter"/>
</dbReference>
<dbReference type="RefSeq" id="WP_006463952.1">
    <property type="nucleotide sequence ID" value="NZ_AEEC02000018.1"/>
</dbReference>
<name>A0AAI9IDJ3_9BURK</name>
<dbReference type="PANTHER" id="PTHR30143:SF0">
    <property type="entry name" value="2-KETO-4-PENTENOATE HYDRATASE"/>
    <property type="match status" value="1"/>
</dbReference>
<gene>
    <name evidence="1" type="ORF">HFRIS_013655</name>
</gene>
<evidence type="ECO:0000313" key="2">
    <source>
        <dbReference type="Proteomes" id="UP000006772"/>
    </source>
</evidence>
<dbReference type="SUPFAM" id="SSF56529">
    <property type="entry name" value="FAH"/>
    <property type="match status" value="1"/>
</dbReference>
<comment type="caution">
    <text evidence="1">The sequence shown here is derived from an EMBL/GenBank/DDBJ whole genome shotgun (WGS) entry which is preliminary data.</text>
</comment>
<proteinExistence type="predicted"/>